<gene>
    <name evidence="1" type="ORF">HPB47_024199</name>
</gene>
<name>A0AC60Q7A6_IXOPE</name>
<dbReference type="EMBL" id="JABSTQ010009474">
    <property type="protein sequence ID" value="KAG0428845.1"/>
    <property type="molecule type" value="Genomic_DNA"/>
</dbReference>
<proteinExistence type="predicted"/>
<reference evidence="1 2" key="1">
    <citation type="journal article" date="2020" name="Cell">
        <title>Large-Scale Comparative Analyses of Tick Genomes Elucidate Their Genetic Diversity and Vector Capacities.</title>
        <authorList>
            <consortium name="Tick Genome and Microbiome Consortium (TIGMIC)"/>
            <person name="Jia N."/>
            <person name="Wang J."/>
            <person name="Shi W."/>
            <person name="Du L."/>
            <person name="Sun Y."/>
            <person name="Zhan W."/>
            <person name="Jiang J.F."/>
            <person name="Wang Q."/>
            <person name="Zhang B."/>
            <person name="Ji P."/>
            <person name="Bell-Sakyi L."/>
            <person name="Cui X.M."/>
            <person name="Yuan T.T."/>
            <person name="Jiang B.G."/>
            <person name="Yang W.F."/>
            <person name="Lam T.T."/>
            <person name="Chang Q.C."/>
            <person name="Ding S.J."/>
            <person name="Wang X.J."/>
            <person name="Zhu J.G."/>
            <person name="Ruan X.D."/>
            <person name="Zhao L."/>
            <person name="Wei J.T."/>
            <person name="Ye R.Z."/>
            <person name="Que T.C."/>
            <person name="Du C.H."/>
            <person name="Zhou Y.H."/>
            <person name="Cheng J.X."/>
            <person name="Dai P.F."/>
            <person name="Guo W.B."/>
            <person name="Han X.H."/>
            <person name="Huang E.J."/>
            <person name="Li L.F."/>
            <person name="Wei W."/>
            <person name="Gao Y.C."/>
            <person name="Liu J.Z."/>
            <person name="Shao H.Z."/>
            <person name="Wang X."/>
            <person name="Wang C.C."/>
            <person name="Yang T.C."/>
            <person name="Huo Q.B."/>
            <person name="Li W."/>
            <person name="Chen H.Y."/>
            <person name="Chen S.E."/>
            <person name="Zhou L.G."/>
            <person name="Ni X.B."/>
            <person name="Tian J.H."/>
            <person name="Sheng Y."/>
            <person name="Liu T."/>
            <person name="Pan Y.S."/>
            <person name="Xia L.Y."/>
            <person name="Li J."/>
            <person name="Zhao F."/>
            <person name="Cao W.C."/>
        </authorList>
    </citation>
    <scope>NUCLEOTIDE SEQUENCE [LARGE SCALE GENOMIC DNA]</scope>
    <source>
        <strain evidence="1">Iper-2018</strain>
    </source>
</reference>
<protein>
    <submittedName>
        <fullName evidence="1">Uncharacterized protein</fullName>
    </submittedName>
</protein>
<sequence>MEDIEKDCLLFLDEMEIMQGYEHGRSEDCLFGGVTLPDRPKDAAHRALVFMVGGPNRRWKQVIAYDLTGRSVDGSLLKDFVFELVQLCSEISPSVLVVTRDMGSANRVVWDFPATGTPKPLLQSLTLNWKGENFSSWQILPMF</sequence>
<evidence type="ECO:0000313" key="1">
    <source>
        <dbReference type="EMBL" id="KAG0428845.1"/>
    </source>
</evidence>
<organism evidence="1 2">
    <name type="scientific">Ixodes persulcatus</name>
    <name type="common">Taiga tick</name>
    <dbReference type="NCBI Taxonomy" id="34615"/>
    <lineage>
        <taxon>Eukaryota</taxon>
        <taxon>Metazoa</taxon>
        <taxon>Ecdysozoa</taxon>
        <taxon>Arthropoda</taxon>
        <taxon>Chelicerata</taxon>
        <taxon>Arachnida</taxon>
        <taxon>Acari</taxon>
        <taxon>Parasitiformes</taxon>
        <taxon>Ixodida</taxon>
        <taxon>Ixodoidea</taxon>
        <taxon>Ixodidae</taxon>
        <taxon>Ixodinae</taxon>
        <taxon>Ixodes</taxon>
    </lineage>
</organism>
<keyword evidence="2" id="KW-1185">Reference proteome</keyword>
<accession>A0AC60Q7A6</accession>
<dbReference type="Proteomes" id="UP000805193">
    <property type="component" value="Unassembled WGS sequence"/>
</dbReference>
<evidence type="ECO:0000313" key="2">
    <source>
        <dbReference type="Proteomes" id="UP000805193"/>
    </source>
</evidence>
<comment type="caution">
    <text evidence="1">The sequence shown here is derived from an EMBL/GenBank/DDBJ whole genome shotgun (WGS) entry which is preliminary data.</text>
</comment>